<keyword evidence="3" id="KW-0804">Transcription</keyword>
<dbReference type="GO" id="GO:0000976">
    <property type="term" value="F:transcription cis-regulatory region binding"/>
    <property type="evidence" value="ECO:0007669"/>
    <property type="project" value="TreeGrafter"/>
</dbReference>
<dbReference type="GO" id="GO:0003700">
    <property type="term" value="F:DNA-binding transcription factor activity"/>
    <property type="evidence" value="ECO:0007669"/>
    <property type="project" value="InterPro"/>
</dbReference>
<organism evidence="5 6">
    <name type="scientific">Lentzea waywayandensis</name>
    <dbReference type="NCBI Taxonomy" id="84724"/>
    <lineage>
        <taxon>Bacteria</taxon>
        <taxon>Bacillati</taxon>
        <taxon>Actinomycetota</taxon>
        <taxon>Actinomycetes</taxon>
        <taxon>Pseudonocardiales</taxon>
        <taxon>Pseudonocardiaceae</taxon>
        <taxon>Lentzea</taxon>
    </lineage>
</organism>
<keyword evidence="2 5" id="KW-0238">DNA-binding</keyword>
<evidence type="ECO:0000256" key="2">
    <source>
        <dbReference type="ARBA" id="ARBA00023125"/>
    </source>
</evidence>
<sequence>MDDFASALLVAAVRRALAAEGIAVPAPQQVGALVPLAVKRWLLTDIAQNHGLLPLLRVGQFLSQLPPDPAISALTAAGTPFDLFERWSRLERFVHSRHRVVVRETSSTQLVAEHVARSGARPEPVEDVLILGVLTALMTTIGTRGVTVTLEPHHAVVFADGAFTVPEPGHGTALWRFAWSSLSSVTPAIPPVSGTDVASRARRLLAGNLHHSWALRELATKLGMSPRTLQRRLQADGGFTALLAATRADAAADLLMNTGHSLGVVGFASGYADQPHLTREFKRRTAMTPAAFRSAFTRRPAKQAGA</sequence>
<evidence type="ECO:0000256" key="1">
    <source>
        <dbReference type="ARBA" id="ARBA00023015"/>
    </source>
</evidence>
<dbReference type="Gene3D" id="1.10.10.60">
    <property type="entry name" value="Homeodomain-like"/>
    <property type="match status" value="1"/>
</dbReference>
<accession>A0A1I6DB46</accession>
<dbReference type="AlphaFoldDB" id="A0A1I6DB46"/>
<dbReference type="InterPro" id="IPR018060">
    <property type="entry name" value="HTH_AraC"/>
</dbReference>
<dbReference type="SMART" id="SM00342">
    <property type="entry name" value="HTH_ARAC"/>
    <property type="match status" value="1"/>
</dbReference>
<gene>
    <name evidence="5" type="ORF">SAMN04488564_102156</name>
</gene>
<evidence type="ECO:0000259" key="4">
    <source>
        <dbReference type="PROSITE" id="PS01124"/>
    </source>
</evidence>
<evidence type="ECO:0000256" key="3">
    <source>
        <dbReference type="ARBA" id="ARBA00023163"/>
    </source>
</evidence>
<keyword evidence="6" id="KW-1185">Reference proteome</keyword>
<evidence type="ECO:0000313" key="5">
    <source>
        <dbReference type="EMBL" id="SFR02673.1"/>
    </source>
</evidence>
<feature type="domain" description="HTH araC/xylS-type" evidence="4">
    <location>
        <begin position="199"/>
        <end position="295"/>
    </location>
</feature>
<keyword evidence="1" id="KW-0805">Transcription regulation</keyword>
<dbReference type="PANTHER" id="PTHR47894:SF4">
    <property type="entry name" value="HTH-TYPE TRANSCRIPTIONAL REGULATOR GADX"/>
    <property type="match status" value="1"/>
</dbReference>
<dbReference type="PROSITE" id="PS00041">
    <property type="entry name" value="HTH_ARAC_FAMILY_1"/>
    <property type="match status" value="1"/>
</dbReference>
<dbReference type="PROSITE" id="PS01124">
    <property type="entry name" value="HTH_ARAC_FAMILY_2"/>
    <property type="match status" value="1"/>
</dbReference>
<name>A0A1I6DB46_9PSEU</name>
<dbReference type="EMBL" id="FOYL01000002">
    <property type="protein sequence ID" value="SFR02673.1"/>
    <property type="molecule type" value="Genomic_DNA"/>
</dbReference>
<reference evidence="6" key="1">
    <citation type="submission" date="2016-10" db="EMBL/GenBank/DDBJ databases">
        <authorList>
            <person name="Varghese N."/>
            <person name="Submissions S."/>
        </authorList>
    </citation>
    <scope>NUCLEOTIDE SEQUENCE [LARGE SCALE GENOMIC DNA]</scope>
    <source>
        <strain evidence="6">DSM 44232</strain>
    </source>
</reference>
<proteinExistence type="predicted"/>
<protein>
    <submittedName>
        <fullName evidence="5">AraC-type DNA-binding protein</fullName>
    </submittedName>
</protein>
<dbReference type="PANTHER" id="PTHR47894">
    <property type="entry name" value="HTH-TYPE TRANSCRIPTIONAL REGULATOR GADX"/>
    <property type="match status" value="1"/>
</dbReference>
<dbReference type="GO" id="GO:0005829">
    <property type="term" value="C:cytosol"/>
    <property type="evidence" value="ECO:0007669"/>
    <property type="project" value="TreeGrafter"/>
</dbReference>
<dbReference type="InterPro" id="IPR018062">
    <property type="entry name" value="HTH_AraC-typ_CS"/>
</dbReference>
<dbReference type="InterPro" id="IPR009057">
    <property type="entry name" value="Homeodomain-like_sf"/>
</dbReference>
<evidence type="ECO:0000313" key="6">
    <source>
        <dbReference type="Proteomes" id="UP000198583"/>
    </source>
</evidence>
<dbReference type="Proteomes" id="UP000198583">
    <property type="component" value="Unassembled WGS sequence"/>
</dbReference>
<dbReference type="STRING" id="84724.SAMN04488564_102156"/>
<dbReference type="Pfam" id="PF12833">
    <property type="entry name" value="HTH_18"/>
    <property type="match status" value="1"/>
</dbReference>
<dbReference type="SUPFAM" id="SSF46689">
    <property type="entry name" value="Homeodomain-like"/>
    <property type="match status" value="1"/>
</dbReference>